<sequence>MAIIVFLNGCISFLLFDKVVRYGAGCLNPGYEAESDAEVRPVANLIRQRKKHHYGLGGFPHERLHQDNEAPLTHPTQLFYK</sequence>
<proteinExistence type="predicted"/>
<dbReference type="RefSeq" id="WP_070393863.1">
    <property type="nucleotide sequence ID" value="NZ_CP017599.1"/>
</dbReference>
<dbReference type="AlphaFoldDB" id="A0A1D8TV62"/>
<evidence type="ECO:0000256" key="1">
    <source>
        <dbReference type="SAM" id="MobiDB-lite"/>
    </source>
</evidence>
<name>A0A1D8TV62_9CYAN</name>
<organism evidence="2 3">
    <name type="scientific">Moorena producens PAL-8-15-08-1</name>
    <dbReference type="NCBI Taxonomy" id="1458985"/>
    <lineage>
        <taxon>Bacteria</taxon>
        <taxon>Bacillati</taxon>
        <taxon>Cyanobacteriota</taxon>
        <taxon>Cyanophyceae</taxon>
        <taxon>Coleofasciculales</taxon>
        <taxon>Coleofasciculaceae</taxon>
        <taxon>Moorena</taxon>
    </lineage>
</organism>
<evidence type="ECO:0000313" key="3">
    <source>
        <dbReference type="Proteomes" id="UP000177870"/>
    </source>
</evidence>
<reference evidence="3" key="1">
    <citation type="submission" date="2016-10" db="EMBL/GenBank/DDBJ databases">
        <title>Comparative genomics uncovers the prolific and rare metabolic potential of the cyanobacterial genus Moorea.</title>
        <authorList>
            <person name="Leao T."/>
            <person name="Castelao G."/>
            <person name="Korobeynikov A."/>
            <person name="Monroe E.A."/>
            <person name="Podell S."/>
            <person name="Glukhov E."/>
            <person name="Allen E."/>
            <person name="Gerwick W.H."/>
            <person name="Gerwick L."/>
        </authorList>
    </citation>
    <scope>NUCLEOTIDE SEQUENCE [LARGE SCALE GENOMIC DNA]</scope>
    <source>
        <strain evidence="3">PAL-8-15-08-1</strain>
    </source>
</reference>
<dbReference type="KEGG" id="mpro:BJP34_20020"/>
<feature type="region of interest" description="Disordered" evidence="1">
    <location>
        <begin position="61"/>
        <end position="81"/>
    </location>
</feature>
<protein>
    <submittedName>
        <fullName evidence="2">Uncharacterized protein</fullName>
    </submittedName>
</protein>
<dbReference type="Proteomes" id="UP000177870">
    <property type="component" value="Chromosome"/>
</dbReference>
<evidence type="ECO:0000313" key="2">
    <source>
        <dbReference type="EMBL" id="AOX01423.1"/>
    </source>
</evidence>
<gene>
    <name evidence="2" type="ORF">BJP34_20020</name>
</gene>
<dbReference type="EMBL" id="CP017599">
    <property type="protein sequence ID" value="AOX01423.1"/>
    <property type="molecule type" value="Genomic_DNA"/>
</dbReference>
<accession>A0A1D8TV62</accession>